<name>A0A1F8AVZ9_9BACT</name>
<reference evidence="2 3" key="1">
    <citation type="journal article" date="2016" name="Nat. Commun.">
        <title>Thousands of microbial genomes shed light on interconnected biogeochemical processes in an aquifer system.</title>
        <authorList>
            <person name="Anantharaman K."/>
            <person name="Brown C.T."/>
            <person name="Hug L.A."/>
            <person name="Sharon I."/>
            <person name="Castelle C.J."/>
            <person name="Probst A.J."/>
            <person name="Thomas B.C."/>
            <person name="Singh A."/>
            <person name="Wilkins M.J."/>
            <person name="Karaoz U."/>
            <person name="Brodie E.L."/>
            <person name="Williams K.H."/>
            <person name="Hubbard S.S."/>
            <person name="Banfield J.F."/>
        </authorList>
    </citation>
    <scope>NUCLEOTIDE SEQUENCE [LARGE SCALE GENOMIC DNA]</scope>
</reference>
<organism evidence="2 3">
    <name type="scientific">Candidatus Woesebacteria bacterium RIFCSPHIGHO2_12_FULL_46_16</name>
    <dbReference type="NCBI Taxonomy" id="1802513"/>
    <lineage>
        <taxon>Bacteria</taxon>
        <taxon>Candidatus Woeseibacteriota</taxon>
    </lineage>
</organism>
<accession>A0A1F8AVZ9</accession>
<sequence length="98" mass="11607">MTELEGAHRPERKRRKPYRLGQIIEHAYTPPKGKLPENSKLVPFRRHVDKGYVEAWQVISTLPEVPTPEQLPPQKPPEVIRQERKDAQIDDWHRRTDI</sequence>
<dbReference type="AlphaFoldDB" id="A0A1F8AVZ9"/>
<evidence type="ECO:0000256" key="1">
    <source>
        <dbReference type="SAM" id="MobiDB-lite"/>
    </source>
</evidence>
<feature type="compositionally biased region" description="Pro residues" evidence="1">
    <location>
        <begin position="65"/>
        <end position="76"/>
    </location>
</feature>
<evidence type="ECO:0000313" key="2">
    <source>
        <dbReference type="EMBL" id="OGM55907.1"/>
    </source>
</evidence>
<feature type="compositionally biased region" description="Basic and acidic residues" evidence="1">
    <location>
        <begin position="78"/>
        <end position="98"/>
    </location>
</feature>
<dbReference type="STRING" id="1802513.A3E46_01695"/>
<protein>
    <submittedName>
        <fullName evidence="2">Uncharacterized protein</fullName>
    </submittedName>
</protein>
<proteinExistence type="predicted"/>
<dbReference type="EMBL" id="MGGZ01000043">
    <property type="protein sequence ID" value="OGM55907.1"/>
    <property type="molecule type" value="Genomic_DNA"/>
</dbReference>
<gene>
    <name evidence="2" type="ORF">A3E46_01695</name>
</gene>
<evidence type="ECO:0000313" key="3">
    <source>
        <dbReference type="Proteomes" id="UP000178313"/>
    </source>
</evidence>
<dbReference type="Proteomes" id="UP000178313">
    <property type="component" value="Unassembled WGS sequence"/>
</dbReference>
<comment type="caution">
    <text evidence="2">The sequence shown here is derived from an EMBL/GenBank/DDBJ whole genome shotgun (WGS) entry which is preliminary data.</text>
</comment>
<feature type="region of interest" description="Disordered" evidence="1">
    <location>
        <begin position="65"/>
        <end position="98"/>
    </location>
</feature>